<keyword evidence="4" id="KW-0067">ATP-binding</keyword>
<dbReference type="PANTHER" id="PTHR33463">
    <property type="entry name" value="NB-ARC DOMAIN-CONTAINING PROTEIN-RELATED"/>
    <property type="match status" value="1"/>
</dbReference>
<keyword evidence="1" id="KW-0433">Leucine-rich repeat</keyword>
<dbReference type="SUPFAM" id="SSF52058">
    <property type="entry name" value="L domain-like"/>
    <property type="match status" value="1"/>
</dbReference>
<keyword evidence="3" id="KW-0611">Plant defense</keyword>
<dbReference type="InterPro" id="IPR058922">
    <property type="entry name" value="WHD_DRP"/>
</dbReference>
<dbReference type="EMBL" id="OU503039">
    <property type="protein sequence ID" value="CAI9760452.1"/>
    <property type="molecule type" value="Genomic_DNA"/>
</dbReference>
<dbReference type="GO" id="GO:0006952">
    <property type="term" value="P:defense response"/>
    <property type="evidence" value="ECO:0007669"/>
    <property type="project" value="UniProtKB-KW"/>
</dbReference>
<dbReference type="AlphaFoldDB" id="A0AAD2DMV7"/>
<dbReference type="PANTHER" id="PTHR33463:SF187">
    <property type="entry name" value="AND NB-ARC DOMAIN DISEASE RESISTANCE PROTEIN, PUTATIVE-RELATED"/>
    <property type="match status" value="1"/>
</dbReference>
<evidence type="ECO:0000313" key="7">
    <source>
        <dbReference type="Proteomes" id="UP000834106"/>
    </source>
</evidence>
<dbReference type="Gene3D" id="1.10.10.10">
    <property type="entry name" value="Winged helix-like DNA-binding domain superfamily/Winged helix DNA-binding domain"/>
    <property type="match status" value="1"/>
</dbReference>
<evidence type="ECO:0000256" key="4">
    <source>
        <dbReference type="ARBA" id="ARBA00022840"/>
    </source>
</evidence>
<accession>A0AAD2DMV7</accession>
<organism evidence="6 7">
    <name type="scientific">Fraxinus pennsylvanica</name>
    <dbReference type="NCBI Taxonomy" id="56036"/>
    <lineage>
        <taxon>Eukaryota</taxon>
        <taxon>Viridiplantae</taxon>
        <taxon>Streptophyta</taxon>
        <taxon>Embryophyta</taxon>
        <taxon>Tracheophyta</taxon>
        <taxon>Spermatophyta</taxon>
        <taxon>Magnoliopsida</taxon>
        <taxon>eudicotyledons</taxon>
        <taxon>Gunneridae</taxon>
        <taxon>Pentapetalae</taxon>
        <taxon>asterids</taxon>
        <taxon>lamiids</taxon>
        <taxon>Lamiales</taxon>
        <taxon>Oleaceae</taxon>
        <taxon>Oleeae</taxon>
        <taxon>Fraxinus</taxon>
    </lineage>
</organism>
<evidence type="ECO:0000256" key="1">
    <source>
        <dbReference type="ARBA" id="ARBA00022614"/>
    </source>
</evidence>
<gene>
    <name evidence="6" type="ORF">FPE_LOCUS7882</name>
</gene>
<dbReference type="InterPro" id="IPR050905">
    <property type="entry name" value="Plant_NBS-LRR"/>
</dbReference>
<dbReference type="Gene3D" id="3.80.10.10">
    <property type="entry name" value="Ribonuclease Inhibitor"/>
    <property type="match status" value="1"/>
</dbReference>
<dbReference type="Pfam" id="PF23559">
    <property type="entry name" value="WHD_DRP"/>
    <property type="match status" value="1"/>
</dbReference>
<name>A0AAD2DMV7_9LAMI</name>
<dbReference type="InterPro" id="IPR036388">
    <property type="entry name" value="WH-like_DNA-bd_sf"/>
</dbReference>
<proteinExistence type="predicted"/>
<dbReference type="Proteomes" id="UP000834106">
    <property type="component" value="Chromosome 4"/>
</dbReference>
<dbReference type="InterPro" id="IPR032675">
    <property type="entry name" value="LRR_dom_sf"/>
</dbReference>
<evidence type="ECO:0000313" key="6">
    <source>
        <dbReference type="EMBL" id="CAI9760452.1"/>
    </source>
</evidence>
<reference evidence="6" key="1">
    <citation type="submission" date="2023-05" db="EMBL/GenBank/DDBJ databases">
        <authorList>
            <person name="Huff M."/>
        </authorList>
    </citation>
    <scope>NUCLEOTIDE SEQUENCE</scope>
</reference>
<dbReference type="Pfam" id="PF13855">
    <property type="entry name" value="LRR_8"/>
    <property type="match status" value="1"/>
</dbReference>
<keyword evidence="7" id="KW-1185">Reference proteome</keyword>
<evidence type="ECO:0000256" key="2">
    <source>
        <dbReference type="ARBA" id="ARBA00022741"/>
    </source>
</evidence>
<sequence>MRKVTDIHEWRDALERLAESCMGQAGMEYGVLPILLNSYDQLGDTMLKGCFLHCSLYPEDCHIPRGELIENFISEKLVERSNRSFRAEIDLGHAILNQLERVCLLERTSNGTDVKMHVLIRDMVIGIAKDNPRYMVKAGLHLREIPDVQEWTEDLDKVSLMDNSIKEISPGTFPKCPGLSTLILSGNPLKRIPDCFFAHMCGLRTLNLSLTKIQNLPNSISDLENLRTLLLKFCNELESMPSLEKLKELRHLVFNCVQMEEIIEDDKNEGGNISSADITFPRLLTLHLRNLPQLKSICKVLISCDSIRHIHLEGIKRIKKVPLYLQLLDGQPSPPPSLILIWICREDKEWWESLDWDHHNANSVLEHLKVFDQTLSAHRLVKECLANMVGWDSRQYQSWSLINMLFITIREYWKNIIFHDCKSHA</sequence>
<evidence type="ECO:0000259" key="5">
    <source>
        <dbReference type="Pfam" id="PF23559"/>
    </source>
</evidence>
<protein>
    <recommendedName>
        <fullName evidence="5">Disease resistance protein winged helix domain-containing protein</fullName>
    </recommendedName>
</protein>
<feature type="domain" description="Disease resistance protein winged helix" evidence="5">
    <location>
        <begin position="56"/>
        <end position="124"/>
    </location>
</feature>
<evidence type="ECO:0000256" key="3">
    <source>
        <dbReference type="ARBA" id="ARBA00022821"/>
    </source>
</evidence>
<keyword evidence="2" id="KW-0547">Nucleotide-binding</keyword>
<dbReference type="InterPro" id="IPR001611">
    <property type="entry name" value="Leu-rich_rpt"/>
</dbReference>